<dbReference type="Proteomes" id="UP000005744">
    <property type="component" value="Unassembled WGS sequence"/>
</dbReference>
<dbReference type="STRING" id="395493.BegalDRAFT_3246"/>
<dbReference type="InterPro" id="IPR051010">
    <property type="entry name" value="BCAA_transport"/>
</dbReference>
<dbReference type="SUPFAM" id="SSF53822">
    <property type="entry name" value="Periplasmic binding protein-like I"/>
    <property type="match status" value="1"/>
</dbReference>
<evidence type="ECO:0008006" key="3">
    <source>
        <dbReference type="Google" id="ProtNLM"/>
    </source>
</evidence>
<accession>I3CKC4</accession>
<dbReference type="RefSeq" id="WP_002691803.1">
    <property type="nucleotide sequence ID" value="NZ_JH600070.1"/>
</dbReference>
<sequence length="394" mass="44978">MYTQLRFLLFIISLCAIMPVLAEENAQILRIGYLEQSDDVRYSAKHNDAQLHFQPWGRPYMGAIVAAKDVRFPLQALNINLMLEKSQGNTVDELMGELDKLYAKGVRFFLVDVPSTTLAQLGQRTKGKDILIFNISALDTNLRNEACQAHVLHLAPSWEMLTDAVAQYLISRKWRDVLELKGTNPDDIQLHEAFTRSAKRFGLKVIEVRDYVLGRDPRDREQNNVTLLTSNADYDVVFVADGTGDFARSVPYQTQFPRLVVGAAGLVPDWWHWSWERNGAPQVNGRFTKEGRRHGTGYDWSAWIGIKIIAEAIQRKNTLDFATLRDYIRSDEIVIDSVKGSRSSFRPWNNQLRQAIFLTADNWVVATAPLAGFMHQTNNLDTLGYDEKENRCHF</sequence>
<dbReference type="PANTHER" id="PTHR30483:SF6">
    <property type="entry name" value="PERIPLASMIC BINDING PROTEIN OF ABC TRANSPORTER FOR NATURAL AMINO ACIDS"/>
    <property type="match status" value="1"/>
</dbReference>
<dbReference type="AlphaFoldDB" id="I3CKC4"/>
<dbReference type="EMBL" id="JH600070">
    <property type="protein sequence ID" value="EIJ44067.1"/>
    <property type="molecule type" value="Genomic_DNA"/>
</dbReference>
<name>I3CKC4_9GAMM</name>
<proteinExistence type="predicted"/>
<dbReference type="Gene3D" id="3.40.50.2300">
    <property type="match status" value="3"/>
</dbReference>
<keyword evidence="2" id="KW-1185">Reference proteome</keyword>
<evidence type="ECO:0000313" key="1">
    <source>
        <dbReference type="EMBL" id="EIJ44067.1"/>
    </source>
</evidence>
<gene>
    <name evidence="1" type="ORF">BegalDRAFT_3246</name>
</gene>
<dbReference type="HOGENOM" id="CLU_052000_0_0_6"/>
<reference evidence="1 2" key="1">
    <citation type="submission" date="2011-11" db="EMBL/GenBank/DDBJ databases">
        <title>Improved High-Quality Draft sequence of Beggiatoa alba B18lD.</title>
        <authorList>
            <consortium name="US DOE Joint Genome Institute"/>
            <person name="Lucas S."/>
            <person name="Han J."/>
            <person name="Lapidus A."/>
            <person name="Cheng J.-F."/>
            <person name="Goodwin L."/>
            <person name="Pitluck S."/>
            <person name="Peters L."/>
            <person name="Mikhailova N."/>
            <person name="Held B."/>
            <person name="Detter J.C."/>
            <person name="Han C."/>
            <person name="Tapia R."/>
            <person name="Land M."/>
            <person name="Hauser L."/>
            <person name="Kyrpides N."/>
            <person name="Ivanova N."/>
            <person name="Pagani I."/>
            <person name="Samuel K."/>
            <person name="Teske A."/>
            <person name="Mueller J."/>
            <person name="Woyke T."/>
        </authorList>
    </citation>
    <scope>NUCLEOTIDE SEQUENCE [LARGE SCALE GENOMIC DNA]</scope>
    <source>
        <strain evidence="1 2">B18LD</strain>
    </source>
</reference>
<dbReference type="PANTHER" id="PTHR30483">
    <property type="entry name" value="LEUCINE-SPECIFIC-BINDING PROTEIN"/>
    <property type="match status" value="1"/>
</dbReference>
<evidence type="ECO:0000313" key="2">
    <source>
        <dbReference type="Proteomes" id="UP000005744"/>
    </source>
</evidence>
<dbReference type="OrthoDB" id="5341635at2"/>
<dbReference type="eggNOG" id="COG0683">
    <property type="taxonomic scope" value="Bacteria"/>
</dbReference>
<organism evidence="1 2">
    <name type="scientific">Beggiatoa alba B18LD</name>
    <dbReference type="NCBI Taxonomy" id="395493"/>
    <lineage>
        <taxon>Bacteria</taxon>
        <taxon>Pseudomonadati</taxon>
        <taxon>Pseudomonadota</taxon>
        <taxon>Gammaproteobacteria</taxon>
        <taxon>Thiotrichales</taxon>
        <taxon>Thiotrichaceae</taxon>
        <taxon>Beggiatoa</taxon>
    </lineage>
</organism>
<dbReference type="InterPro" id="IPR028082">
    <property type="entry name" value="Peripla_BP_I"/>
</dbReference>
<dbReference type="CDD" id="cd06268">
    <property type="entry name" value="PBP1_ABC_transporter_LIVBP-like"/>
    <property type="match status" value="1"/>
</dbReference>
<protein>
    <recommendedName>
        <fullName evidence="3">Amino acid ABC transporter substrate-binding protein</fullName>
    </recommendedName>
</protein>